<dbReference type="OrthoDB" id="9157486at2"/>
<accession>A0A2N8KSL0</accession>
<organism evidence="2 3">
    <name type="scientific">Kinneretia aquatilis</name>
    <dbReference type="NCBI Taxonomy" id="2070761"/>
    <lineage>
        <taxon>Bacteria</taxon>
        <taxon>Pseudomonadati</taxon>
        <taxon>Pseudomonadota</taxon>
        <taxon>Betaproteobacteria</taxon>
        <taxon>Burkholderiales</taxon>
        <taxon>Sphaerotilaceae</taxon>
        <taxon>Roseateles</taxon>
    </lineage>
</organism>
<dbReference type="AlphaFoldDB" id="A0A2N8KSL0"/>
<keyword evidence="1" id="KW-0472">Membrane</keyword>
<keyword evidence="1" id="KW-1133">Transmembrane helix</keyword>
<comment type="caution">
    <text evidence="2">The sequence shown here is derived from an EMBL/GenBank/DDBJ whole genome shotgun (WGS) entry which is preliminary data.</text>
</comment>
<proteinExistence type="predicted"/>
<keyword evidence="1" id="KW-0812">Transmembrane</keyword>
<evidence type="ECO:0000313" key="3">
    <source>
        <dbReference type="Proteomes" id="UP000235916"/>
    </source>
</evidence>
<sequence>MLSALFSLLFRLVLAVATVVLVLSLMAVALVSVVGLLLWSLLRGRKPVIDMGRFQRARQARPGFGARRPAQPMGEVVDVEVREVSPSSPRLP</sequence>
<name>A0A2N8KSL0_9BURK</name>
<dbReference type="EMBL" id="POSP01000004">
    <property type="protein sequence ID" value="PND36412.1"/>
    <property type="molecule type" value="Genomic_DNA"/>
</dbReference>
<gene>
    <name evidence="2" type="ORF">C1O66_22240</name>
</gene>
<reference evidence="2 3" key="1">
    <citation type="submission" date="2018-01" db="EMBL/GenBank/DDBJ databases">
        <title>Draft genome sequence of Paucibacter aquatile CR182 isolated from freshwater of the Nakdong River.</title>
        <authorList>
            <person name="Choi A."/>
            <person name="Chung E.J."/>
        </authorList>
    </citation>
    <scope>NUCLEOTIDE SEQUENCE [LARGE SCALE GENOMIC DNA]</scope>
    <source>
        <strain evidence="2 3">CR182</strain>
    </source>
</reference>
<feature type="transmembrane region" description="Helical" evidence="1">
    <location>
        <begin position="25"/>
        <end position="42"/>
    </location>
</feature>
<evidence type="ECO:0000313" key="2">
    <source>
        <dbReference type="EMBL" id="PND36412.1"/>
    </source>
</evidence>
<dbReference type="Proteomes" id="UP000235916">
    <property type="component" value="Unassembled WGS sequence"/>
</dbReference>
<evidence type="ECO:0000256" key="1">
    <source>
        <dbReference type="SAM" id="Phobius"/>
    </source>
</evidence>
<dbReference type="RefSeq" id="WP_102770185.1">
    <property type="nucleotide sequence ID" value="NZ_POSP01000004.1"/>
</dbReference>
<protein>
    <submittedName>
        <fullName evidence="2">Uncharacterized protein</fullName>
    </submittedName>
</protein>
<keyword evidence="3" id="KW-1185">Reference proteome</keyword>